<dbReference type="Gene3D" id="3.60.21.10">
    <property type="match status" value="1"/>
</dbReference>
<keyword evidence="6" id="KW-1185">Reference proteome</keyword>
<evidence type="ECO:0000313" key="6">
    <source>
        <dbReference type="Proteomes" id="UP000321820"/>
    </source>
</evidence>
<dbReference type="Proteomes" id="UP000321820">
    <property type="component" value="Chromosome"/>
</dbReference>
<feature type="chain" id="PRO_5023048875" evidence="3">
    <location>
        <begin position="24"/>
        <end position="342"/>
    </location>
</feature>
<dbReference type="SUPFAM" id="SSF56300">
    <property type="entry name" value="Metallo-dependent phosphatases"/>
    <property type="match status" value="1"/>
</dbReference>
<dbReference type="InterPro" id="IPR029052">
    <property type="entry name" value="Metallo-depent_PP-like"/>
</dbReference>
<organism evidence="5 6">
    <name type="scientific">Terriglobus albidus</name>
    <dbReference type="NCBI Taxonomy" id="1592106"/>
    <lineage>
        <taxon>Bacteria</taxon>
        <taxon>Pseudomonadati</taxon>
        <taxon>Acidobacteriota</taxon>
        <taxon>Terriglobia</taxon>
        <taxon>Terriglobales</taxon>
        <taxon>Acidobacteriaceae</taxon>
        <taxon>Terriglobus</taxon>
    </lineage>
</organism>
<dbReference type="InterPro" id="IPR004843">
    <property type="entry name" value="Calcineurin-like_PHP"/>
</dbReference>
<dbReference type="InterPro" id="IPR051558">
    <property type="entry name" value="Metallophosphoesterase_PAP"/>
</dbReference>
<protein>
    <submittedName>
        <fullName evidence="5">Metallophosphoesterase</fullName>
    </submittedName>
</protein>
<gene>
    <name evidence="5" type="ORF">FTW19_18540</name>
</gene>
<evidence type="ECO:0000256" key="3">
    <source>
        <dbReference type="SAM" id="SignalP"/>
    </source>
</evidence>
<name>A0A5B9EI79_9BACT</name>
<dbReference type="RefSeq" id="WP_147649076.1">
    <property type="nucleotide sequence ID" value="NZ_CP042806.1"/>
</dbReference>
<evidence type="ECO:0000256" key="2">
    <source>
        <dbReference type="ARBA" id="ARBA00022801"/>
    </source>
</evidence>
<dbReference type="EMBL" id="CP042806">
    <property type="protein sequence ID" value="QEE29806.1"/>
    <property type="molecule type" value="Genomic_DNA"/>
</dbReference>
<keyword evidence="2" id="KW-0378">Hydrolase</keyword>
<keyword evidence="1 3" id="KW-0732">Signal</keyword>
<accession>A0A5B9EI79</accession>
<evidence type="ECO:0000313" key="5">
    <source>
        <dbReference type="EMBL" id="QEE29806.1"/>
    </source>
</evidence>
<sequence length="342" mass="39074">MGKTGSISRRSFLKQTVAFSALAAIQPRAVFGQLPSPAPDRNAAHMLMLGDWGTDKYLEQQVATANGMKSYVDVRQIHPESLFMLGDNWYGTLSDDSPRWQSQFEQMYPKSHFPGPAYAVLGNHDYEYKIGNKVEMELRYASRHEGTRWYMPSRWYTFTWPQEKPIVTFICLDSNLPGTKSDPWPWSFTMKREHRDEQEAWFKQELAKPRTTPFVAVVAHHPLFSNGIHKDNHLLIKRWDDLLRDAKVDFYLTGHDHDLQHLEFAGHPTSFVISGGGGAELVDWTTDPKKRGPWGSKVLGFTDFEAKDDAIIVRLLDQNAKELHSFRRHVGGAVEVLTPFAG</sequence>
<dbReference type="GO" id="GO:0016787">
    <property type="term" value="F:hydrolase activity"/>
    <property type="evidence" value="ECO:0007669"/>
    <property type="project" value="UniProtKB-KW"/>
</dbReference>
<dbReference type="PANTHER" id="PTHR10161:SF14">
    <property type="entry name" value="TARTRATE-RESISTANT ACID PHOSPHATASE TYPE 5"/>
    <property type="match status" value="1"/>
</dbReference>
<proteinExistence type="predicted"/>
<dbReference type="InterPro" id="IPR006311">
    <property type="entry name" value="TAT_signal"/>
</dbReference>
<dbReference type="PANTHER" id="PTHR10161">
    <property type="entry name" value="TARTRATE-RESISTANT ACID PHOSPHATASE TYPE 5"/>
    <property type="match status" value="1"/>
</dbReference>
<dbReference type="PROSITE" id="PS51318">
    <property type="entry name" value="TAT"/>
    <property type="match status" value="1"/>
</dbReference>
<feature type="signal peptide" evidence="3">
    <location>
        <begin position="1"/>
        <end position="23"/>
    </location>
</feature>
<feature type="domain" description="Calcineurin-like phosphoesterase" evidence="4">
    <location>
        <begin position="79"/>
        <end position="258"/>
    </location>
</feature>
<reference evidence="5 6" key="1">
    <citation type="submission" date="2019-08" db="EMBL/GenBank/DDBJ databases">
        <title>Complete genome sequence of Terriglobus albidus strain ORNL.</title>
        <authorList>
            <person name="Podar M."/>
        </authorList>
    </citation>
    <scope>NUCLEOTIDE SEQUENCE [LARGE SCALE GENOMIC DNA]</scope>
    <source>
        <strain evidence="5 6">ORNL</strain>
    </source>
</reference>
<dbReference type="OrthoDB" id="9809781at2"/>
<dbReference type="AlphaFoldDB" id="A0A5B9EI79"/>
<evidence type="ECO:0000256" key="1">
    <source>
        <dbReference type="ARBA" id="ARBA00022729"/>
    </source>
</evidence>
<dbReference type="Pfam" id="PF00149">
    <property type="entry name" value="Metallophos"/>
    <property type="match status" value="1"/>
</dbReference>
<dbReference type="KEGG" id="talb:FTW19_18540"/>
<evidence type="ECO:0000259" key="4">
    <source>
        <dbReference type="Pfam" id="PF00149"/>
    </source>
</evidence>